<dbReference type="InterPro" id="IPR019074">
    <property type="entry name" value="YabQ"/>
</dbReference>
<feature type="transmembrane region" description="Helical" evidence="1">
    <location>
        <begin position="106"/>
        <end position="125"/>
    </location>
</feature>
<name>A0ABW5T2Z7_9BACI</name>
<feature type="transmembrane region" description="Helical" evidence="1">
    <location>
        <begin position="131"/>
        <end position="151"/>
    </location>
</feature>
<keyword evidence="1" id="KW-1133">Transmembrane helix</keyword>
<dbReference type="RefSeq" id="WP_380713684.1">
    <property type="nucleotide sequence ID" value="NZ_JBHUML010000004.1"/>
</dbReference>
<accession>A0ABW5T2Z7</accession>
<sequence length="190" mass="21951">MTLAVQFQTMAAMLVMGVGAGMSLDIYERLFVRLIKSFWIRAGGDILFWFLQALVVFYVLFWANGGDLRFYIFPGLAAGFFLYRHLGRASFLRVLEFFCRRVNRMYRIFSAVVKVLILHPLNFILQLVVSSVMIGLTIIRNFLFLCLRILLMPLKGLIHVFRPAAKRVLPAPVQTFIKKTTDVLTHRKKD</sequence>
<dbReference type="EMBL" id="JBHUML010000004">
    <property type="protein sequence ID" value="MFD2706361.1"/>
    <property type="molecule type" value="Genomic_DNA"/>
</dbReference>
<organism evidence="2 3">
    <name type="scientific">Salibacterium lacus</name>
    <dbReference type="NCBI Taxonomy" id="1898109"/>
    <lineage>
        <taxon>Bacteria</taxon>
        <taxon>Bacillati</taxon>
        <taxon>Bacillota</taxon>
        <taxon>Bacilli</taxon>
        <taxon>Bacillales</taxon>
        <taxon>Bacillaceae</taxon>
    </lineage>
</organism>
<feature type="transmembrane region" description="Helical" evidence="1">
    <location>
        <begin position="6"/>
        <end position="27"/>
    </location>
</feature>
<protein>
    <submittedName>
        <fullName evidence="2">Spore cortex biosynthesis protein YabQ</fullName>
    </submittedName>
</protein>
<reference evidence="3" key="1">
    <citation type="journal article" date="2019" name="Int. J. Syst. Evol. Microbiol.">
        <title>The Global Catalogue of Microorganisms (GCM) 10K type strain sequencing project: providing services to taxonomists for standard genome sequencing and annotation.</title>
        <authorList>
            <consortium name="The Broad Institute Genomics Platform"/>
            <consortium name="The Broad Institute Genome Sequencing Center for Infectious Disease"/>
            <person name="Wu L."/>
            <person name="Ma J."/>
        </authorList>
    </citation>
    <scope>NUCLEOTIDE SEQUENCE [LARGE SCALE GENOMIC DNA]</scope>
    <source>
        <strain evidence="3">KCTC 33792</strain>
    </source>
</reference>
<evidence type="ECO:0000256" key="1">
    <source>
        <dbReference type="SAM" id="Phobius"/>
    </source>
</evidence>
<keyword evidence="3" id="KW-1185">Reference proteome</keyword>
<feature type="transmembrane region" description="Helical" evidence="1">
    <location>
        <begin position="39"/>
        <end position="62"/>
    </location>
</feature>
<dbReference type="NCBIfam" id="TIGR02893">
    <property type="entry name" value="spore_yabQ"/>
    <property type="match status" value="1"/>
</dbReference>
<keyword evidence="1" id="KW-0472">Membrane</keyword>
<evidence type="ECO:0000313" key="3">
    <source>
        <dbReference type="Proteomes" id="UP001597520"/>
    </source>
</evidence>
<evidence type="ECO:0000313" key="2">
    <source>
        <dbReference type="EMBL" id="MFD2706361.1"/>
    </source>
</evidence>
<proteinExistence type="predicted"/>
<feature type="transmembrane region" description="Helical" evidence="1">
    <location>
        <begin position="68"/>
        <end position="86"/>
    </location>
</feature>
<dbReference type="Proteomes" id="UP001597520">
    <property type="component" value="Unassembled WGS sequence"/>
</dbReference>
<keyword evidence="1" id="KW-0812">Transmembrane</keyword>
<comment type="caution">
    <text evidence="2">The sequence shown here is derived from an EMBL/GenBank/DDBJ whole genome shotgun (WGS) entry which is preliminary data.</text>
</comment>
<gene>
    <name evidence="2" type="primary">yabQ</name>
    <name evidence="2" type="ORF">ACFSUB_12910</name>
</gene>
<dbReference type="Pfam" id="PF09578">
    <property type="entry name" value="Spore_YabQ"/>
    <property type="match status" value="1"/>
</dbReference>